<evidence type="ECO:0000256" key="4">
    <source>
        <dbReference type="PIRNR" id="PIRNR016020"/>
    </source>
</evidence>
<dbReference type="GO" id="GO:0005975">
    <property type="term" value="P:carbohydrate metabolic process"/>
    <property type="evidence" value="ECO:0007669"/>
    <property type="project" value="InterPro"/>
</dbReference>
<dbReference type="Proteomes" id="UP000176288">
    <property type="component" value="Chromosome"/>
</dbReference>
<dbReference type="Pfam" id="PF01263">
    <property type="entry name" value="Aldose_epim"/>
    <property type="match status" value="1"/>
</dbReference>
<dbReference type="GO" id="GO:0030246">
    <property type="term" value="F:carbohydrate binding"/>
    <property type="evidence" value="ECO:0007669"/>
    <property type="project" value="UniProtKB-UniRule"/>
</dbReference>
<dbReference type="InterPro" id="IPR008183">
    <property type="entry name" value="Aldose_1/G6P_1-epimerase"/>
</dbReference>
<dbReference type="EMBL" id="CP017812">
    <property type="protein sequence ID" value="AOZ72417.1"/>
    <property type="molecule type" value="Genomic_DNA"/>
</dbReference>
<dbReference type="AlphaFoldDB" id="A0A1D9MJD7"/>
<evidence type="ECO:0000256" key="1">
    <source>
        <dbReference type="ARBA" id="ARBA00001096"/>
    </source>
</evidence>
<sequence length="281" mass="31465">MTLEKTTLSSDFSTAEVYEQGAHLATWTPKEQPPVIWTSTASKYEVGTGIRGGIPIVFPWFNAGRKPGLTPRHGFVRFENWQLVSGPSSKDGETTATWELNGPLDNENFPYKFRARFEVKTGKALSVALVVENLDTEEFDCELAFHTYFHVGDTENTRILGFNGASAKDPFISPAFFRQEGELESAAEIDRVFFTPPNATIVDRVNNRVIRTHSENASNAIVWNPGPEGAKEMADLQDDDWKRFFCLETACIYDNAVVIKPGESFTLDLQVQVESLNPIYL</sequence>
<dbReference type="GO" id="GO:0047938">
    <property type="term" value="F:glucose-6-phosphate 1-epimerase activity"/>
    <property type="evidence" value="ECO:0007669"/>
    <property type="project" value="UniProtKB-UniRule"/>
</dbReference>
<proteinExistence type="inferred from homology"/>
<keyword evidence="7" id="KW-1185">Reference proteome</keyword>
<comment type="similarity">
    <text evidence="2 4">Belongs to the glucose-6-phosphate 1-epimerase family.</text>
</comment>
<dbReference type="SUPFAM" id="SSF74650">
    <property type="entry name" value="Galactose mutarotase-like"/>
    <property type="match status" value="1"/>
</dbReference>
<dbReference type="KEGG" id="avu:BK816_03185"/>
<name>A0A1D9MJD7_9ACTO</name>
<reference evidence="6 7" key="1">
    <citation type="submission" date="2016-10" db="EMBL/GenBank/DDBJ databases">
        <title>Actinomyces aegypiusis sp. nov., isolated from the Aegypius monachus in Qinghai Tibet Plateau China.</title>
        <authorList>
            <person name="Wang Y."/>
        </authorList>
    </citation>
    <scope>NUCLEOTIDE SEQUENCE [LARGE SCALE GENOMIC DNA]</scope>
    <source>
        <strain evidence="6 7">VUL4_3</strain>
    </source>
</reference>
<evidence type="ECO:0000313" key="6">
    <source>
        <dbReference type="EMBL" id="AOZ72417.1"/>
    </source>
</evidence>
<dbReference type="PIRSF" id="PIRSF016020">
    <property type="entry name" value="PHexose_mutarotase"/>
    <property type="match status" value="1"/>
</dbReference>
<dbReference type="Gene3D" id="2.70.98.10">
    <property type="match status" value="1"/>
</dbReference>
<comment type="catalytic activity">
    <reaction evidence="1">
        <text>alpha-D-glucose 6-phosphate = beta-D-glucose 6-phosphate</text>
        <dbReference type="Rhea" id="RHEA:16249"/>
        <dbReference type="ChEBI" id="CHEBI:58225"/>
        <dbReference type="ChEBI" id="CHEBI:58247"/>
        <dbReference type="EC" id="5.1.3.15"/>
    </reaction>
</comment>
<dbReference type="InterPro" id="IPR011013">
    <property type="entry name" value="Gal_mutarotase_sf_dom"/>
</dbReference>
<protein>
    <recommendedName>
        <fullName evidence="4">Putative glucose-6-phosphate 1-epimerase</fullName>
        <ecNumber evidence="4">5.1.3.15</ecNumber>
    </recommendedName>
</protein>
<keyword evidence="3 4" id="KW-0413">Isomerase</keyword>
<evidence type="ECO:0000313" key="7">
    <source>
        <dbReference type="Proteomes" id="UP000176288"/>
    </source>
</evidence>
<evidence type="ECO:0000256" key="3">
    <source>
        <dbReference type="ARBA" id="ARBA00023235"/>
    </source>
</evidence>
<organism evidence="6 7">
    <name type="scientific">Boudabousia tangfeifanii</name>
    <dbReference type="NCBI Taxonomy" id="1912795"/>
    <lineage>
        <taxon>Bacteria</taxon>
        <taxon>Bacillati</taxon>
        <taxon>Actinomycetota</taxon>
        <taxon>Actinomycetes</taxon>
        <taxon>Actinomycetales</taxon>
        <taxon>Actinomycetaceae</taxon>
        <taxon>Boudabousia</taxon>
    </lineage>
</organism>
<evidence type="ECO:0000256" key="2">
    <source>
        <dbReference type="ARBA" id="ARBA00005866"/>
    </source>
</evidence>
<feature type="active site" evidence="5">
    <location>
        <position position="146"/>
    </location>
</feature>
<gene>
    <name evidence="6" type="ORF">BK816_03185</name>
</gene>
<dbReference type="InterPro" id="IPR025532">
    <property type="entry name" value="G6P_1-epimerase"/>
</dbReference>
<dbReference type="STRING" id="1912795.BK816_03185"/>
<dbReference type="EC" id="5.1.3.15" evidence="4"/>
<accession>A0A1D9MJD7</accession>
<dbReference type="PANTHER" id="PTHR11122:SF13">
    <property type="entry name" value="GLUCOSE-6-PHOSPHATE 1-EPIMERASE"/>
    <property type="match status" value="1"/>
</dbReference>
<dbReference type="PANTHER" id="PTHR11122">
    <property type="entry name" value="APOSPORY-ASSOCIATED PROTEIN C-RELATED"/>
    <property type="match status" value="1"/>
</dbReference>
<dbReference type="CDD" id="cd09020">
    <property type="entry name" value="D-hex-6-P-epi_like"/>
    <property type="match status" value="1"/>
</dbReference>
<dbReference type="OrthoDB" id="9790727at2"/>
<dbReference type="InterPro" id="IPR014718">
    <property type="entry name" value="GH-type_carb-bd"/>
</dbReference>
<feature type="active site" evidence="5">
    <location>
        <position position="248"/>
    </location>
</feature>
<dbReference type="RefSeq" id="WP_071163883.1">
    <property type="nucleotide sequence ID" value="NZ_CP017812.1"/>
</dbReference>
<evidence type="ECO:0000256" key="5">
    <source>
        <dbReference type="PIRSR" id="PIRSR016020-1"/>
    </source>
</evidence>